<dbReference type="PhylomeDB" id="E9HT29"/>
<dbReference type="KEGG" id="dpx:DAPPUDRAFT_117556"/>
<feature type="region of interest" description="Disordered" evidence="1">
    <location>
        <begin position="138"/>
        <end position="173"/>
    </location>
</feature>
<keyword evidence="4" id="KW-1185">Reference proteome</keyword>
<dbReference type="EMBL" id="GL732763">
    <property type="protein sequence ID" value="EFX65098.1"/>
    <property type="molecule type" value="Genomic_DNA"/>
</dbReference>
<evidence type="ECO:0000256" key="1">
    <source>
        <dbReference type="SAM" id="MobiDB-lite"/>
    </source>
</evidence>
<feature type="compositionally biased region" description="Polar residues" evidence="1">
    <location>
        <begin position="163"/>
        <end position="173"/>
    </location>
</feature>
<feature type="region of interest" description="Disordered" evidence="1">
    <location>
        <begin position="195"/>
        <end position="234"/>
    </location>
</feature>
<gene>
    <name evidence="3" type="ORF">DAPPUDRAFT_117556</name>
</gene>
<evidence type="ECO:0000313" key="4">
    <source>
        <dbReference type="Proteomes" id="UP000000305"/>
    </source>
</evidence>
<dbReference type="InParanoid" id="E9HT29"/>
<dbReference type="HOGENOM" id="CLU_850626_0_0_1"/>
<dbReference type="OrthoDB" id="2783063at2759"/>
<reference evidence="3 4" key="1">
    <citation type="journal article" date="2011" name="Science">
        <title>The ecoresponsive genome of Daphnia pulex.</title>
        <authorList>
            <person name="Colbourne J.K."/>
            <person name="Pfrender M.E."/>
            <person name="Gilbert D."/>
            <person name="Thomas W.K."/>
            <person name="Tucker A."/>
            <person name="Oakley T.H."/>
            <person name="Tokishita S."/>
            <person name="Aerts A."/>
            <person name="Arnold G.J."/>
            <person name="Basu M.K."/>
            <person name="Bauer D.J."/>
            <person name="Caceres C.E."/>
            <person name="Carmel L."/>
            <person name="Casola C."/>
            <person name="Choi J.H."/>
            <person name="Detter J.C."/>
            <person name="Dong Q."/>
            <person name="Dusheyko S."/>
            <person name="Eads B.D."/>
            <person name="Frohlich T."/>
            <person name="Geiler-Samerotte K.A."/>
            <person name="Gerlach D."/>
            <person name="Hatcher P."/>
            <person name="Jogdeo S."/>
            <person name="Krijgsveld J."/>
            <person name="Kriventseva E.V."/>
            <person name="Kultz D."/>
            <person name="Laforsch C."/>
            <person name="Lindquist E."/>
            <person name="Lopez J."/>
            <person name="Manak J.R."/>
            <person name="Muller J."/>
            <person name="Pangilinan J."/>
            <person name="Patwardhan R.P."/>
            <person name="Pitluck S."/>
            <person name="Pritham E.J."/>
            <person name="Rechtsteiner A."/>
            <person name="Rho M."/>
            <person name="Rogozin I.B."/>
            <person name="Sakarya O."/>
            <person name="Salamov A."/>
            <person name="Schaack S."/>
            <person name="Shapiro H."/>
            <person name="Shiga Y."/>
            <person name="Skalitzky C."/>
            <person name="Smith Z."/>
            <person name="Souvorov A."/>
            <person name="Sung W."/>
            <person name="Tang Z."/>
            <person name="Tsuchiya D."/>
            <person name="Tu H."/>
            <person name="Vos H."/>
            <person name="Wang M."/>
            <person name="Wolf Y.I."/>
            <person name="Yamagata H."/>
            <person name="Yamada T."/>
            <person name="Ye Y."/>
            <person name="Shaw J.R."/>
            <person name="Andrews J."/>
            <person name="Crease T.J."/>
            <person name="Tang H."/>
            <person name="Lucas S.M."/>
            <person name="Robertson H.M."/>
            <person name="Bork P."/>
            <person name="Koonin E.V."/>
            <person name="Zdobnov E.M."/>
            <person name="Grigoriev I.V."/>
            <person name="Lynch M."/>
            <person name="Boore J.L."/>
        </authorList>
    </citation>
    <scope>NUCLEOTIDE SEQUENCE [LARGE SCALE GENOMIC DNA]</scope>
</reference>
<feature type="region of interest" description="Disordered" evidence="1">
    <location>
        <begin position="253"/>
        <end position="289"/>
    </location>
</feature>
<dbReference type="Proteomes" id="UP000000305">
    <property type="component" value="Unassembled WGS sequence"/>
</dbReference>
<feature type="compositionally biased region" description="Acidic residues" evidence="1">
    <location>
        <begin position="146"/>
        <end position="157"/>
    </location>
</feature>
<name>E9HT29_DAPPU</name>
<protein>
    <recommendedName>
        <fullName evidence="2">Retroviral polymerase SH3-like domain-containing protein</fullName>
    </recommendedName>
</protein>
<proteinExistence type="predicted"/>
<evidence type="ECO:0000313" key="3">
    <source>
        <dbReference type="EMBL" id="EFX65098.1"/>
    </source>
</evidence>
<organism evidence="3 4">
    <name type="scientific">Daphnia pulex</name>
    <name type="common">Water flea</name>
    <dbReference type="NCBI Taxonomy" id="6669"/>
    <lineage>
        <taxon>Eukaryota</taxon>
        <taxon>Metazoa</taxon>
        <taxon>Ecdysozoa</taxon>
        <taxon>Arthropoda</taxon>
        <taxon>Crustacea</taxon>
        <taxon>Branchiopoda</taxon>
        <taxon>Diplostraca</taxon>
        <taxon>Cladocera</taxon>
        <taxon>Anomopoda</taxon>
        <taxon>Daphniidae</taxon>
        <taxon>Daphnia</taxon>
    </lineage>
</organism>
<dbReference type="Pfam" id="PF25597">
    <property type="entry name" value="SH3_retrovirus"/>
    <property type="match status" value="1"/>
</dbReference>
<sequence>MAEHAVPDNSMRAVSHIPKFDGTDHREWNYEIDLCFQNLDIADVMLGLELCPDETIVIPEHIVAHRSHIHLSSRAFVRVPDTAKLDARSQEGIFVGRCNTQNVSRVFIPDTRKIVVSKDVKVDEEVLYRDMKNLPSSTHELRITDTEDEEMNVDEAEPLTHPNGPQSDEASTPFTDANLIEDVPIHDNPIVNEEETLPENLIHEDKTPSTTKTYQRDEDSRPHQRVRQSTRTPKYSERFLEWQQSLAKQATLSSVSAETQEYRSHSVDPHPTMRIHEVESKITAENITP</sequence>
<feature type="domain" description="Retroviral polymerase SH3-like" evidence="2">
    <location>
        <begin position="73"/>
        <end position="132"/>
    </location>
</feature>
<accession>E9HT29</accession>
<dbReference type="InterPro" id="IPR057670">
    <property type="entry name" value="SH3_retrovirus"/>
</dbReference>
<evidence type="ECO:0000259" key="2">
    <source>
        <dbReference type="Pfam" id="PF25597"/>
    </source>
</evidence>
<dbReference type="AlphaFoldDB" id="E9HT29"/>